<keyword evidence="1" id="KW-0175">Coiled coil</keyword>
<name>A0AAV8V2T3_9RHOD</name>
<comment type="caution">
    <text evidence="2">The sequence shown here is derived from an EMBL/GenBank/DDBJ whole genome shotgun (WGS) entry which is preliminary data.</text>
</comment>
<gene>
    <name evidence="2" type="ORF">NDN08_007808</name>
</gene>
<dbReference type="AlphaFoldDB" id="A0AAV8V2T3"/>
<protein>
    <recommendedName>
        <fullName evidence="4">RING-type domain-containing protein</fullName>
    </recommendedName>
</protein>
<dbReference type="EMBL" id="JAMWBK010000002">
    <property type="protein sequence ID" value="KAJ8907702.1"/>
    <property type="molecule type" value="Genomic_DNA"/>
</dbReference>
<evidence type="ECO:0008006" key="4">
    <source>
        <dbReference type="Google" id="ProtNLM"/>
    </source>
</evidence>
<evidence type="ECO:0000313" key="3">
    <source>
        <dbReference type="Proteomes" id="UP001157974"/>
    </source>
</evidence>
<dbReference type="Proteomes" id="UP001157974">
    <property type="component" value="Unassembled WGS sequence"/>
</dbReference>
<evidence type="ECO:0000313" key="2">
    <source>
        <dbReference type="EMBL" id="KAJ8907702.1"/>
    </source>
</evidence>
<reference evidence="2 3" key="1">
    <citation type="journal article" date="2023" name="Nat. Commun.">
        <title>Origin of minicircular mitochondrial genomes in red algae.</title>
        <authorList>
            <person name="Lee Y."/>
            <person name="Cho C.H."/>
            <person name="Lee Y.M."/>
            <person name="Park S.I."/>
            <person name="Yang J.H."/>
            <person name="West J.A."/>
            <person name="Bhattacharya D."/>
            <person name="Yoon H.S."/>
        </authorList>
    </citation>
    <scope>NUCLEOTIDE SEQUENCE [LARGE SCALE GENOMIC DNA]</scope>
    <source>
        <strain evidence="2 3">CCMP1338</strain>
        <tissue evidence="2">Whole cell</tissue>
    </source>
</reference>
<proteinExistence type="predicted"/>
<organism evidence="2 3">
    <name type="scientific">Rhodosorus marinus</name>
    <dbReference type="NCBI Taxonomy" id="101924"/>
    <lineage>
        <taxon>Eukaryota</taxon>
        <taxon>Rhodophyta</taxon>
        <taxon>Stylonematophyceae</taxon>
        <taxon>Stylonematales</taxon>
        <taxon>Stylonemataceae</taxon>
        <taxon>Rhodosorus</taxon>
    </lineage>
</organism>
<accession>A0AAV8V2T3</accession>
<dbReference type="SUPFAM" id="SSF57850">
    <property type="entry name" value="RING/U-box"/>
    <property type="match status" value="1"/>
</dbReference>
<evidence type="ECO:0000256" key="1">
    <source>
        <dbReference type="SAM" id="Coils"/>
    </source>
</evidence>
<feature type="coiled-coil region" evidence="1">
    <location>
        <begin position="226"/>
        <end position="267"/>
    </location>
</feature>
<sequence length="271" mass="30950">MKIDDLGATTCVTADKQIVSFGCWICNGKLSGKVVCPQCGHAVHAVCWATRRRTKGLKCHICLGQAEKVVTVHGFYACDSESGNNTDPTETFDVVAVDNRGGADLFQDYKSVFRETMTRLRKAVALCQYTTNMVDELSRGYKRESRRNKALRIRQRSVLDGQRRALISARKQLQVLDRSLTADIVHLRDEGQRYLSECCSLDVLIQESKLRIEEREKAMSFPREKLQAQKKSIAQVKKREEQYQNAVDQAKKSISALKRQFEKETRRRQQT</sequence>
<keyword evidence="3" id="KW-1185">Reference proteome</keyword>